<feature type="region of interest" description="Disordered" evidence="1">
    <location>
        <begin position="1"/>
        <end position="20"/>
    </location>
</feature>
<keyword evidence="3" id="KW-1185">Reference proteome</keyword>
<dbReference type="EMBL" id="ML977571">
    <property type="protein sequence ID" value="KAF2003705.1"/>
    <property type="molecule type" value="Genomic_DNA"/>
</dbReference>
<dbReference type="Proteomes" id="UP000799779">
    <property type="component" value="Unassembled WGS sequence"/>
</dbReference>
<sequence length="152" mass="17439">MHNKQATHRNSEQDKETLKARIEVLEKANSNSERRNKELLSNLNKVKRQHEMAKKSNTNLEKRNQELKAANSTLNANKIQEQKELKEKLHLVEKSLIKAGQTAEELRDVARVGKFYAELVHSDVKSDPNFHTGNGFADQLQKDLESINKALK</sequence>
<dbReference type="AlphaFoldDB" id="A0A6A5WX87"/>
<proteinExistence type="predicted"/>
<name>A0A6A5WX87_9PLEO</name>
<reference evidence="2" key="1">
    <citation type="journal article" date="2020" name="Stud. Mycol.">
        <title>101 Dothideomycetes genomes: a test case for predicting lifestyles and emergence of pathogens.</title>
        <authorList>
            <person name="Haridas S."/>
            <person name="Albert R."/>
            <person name="Binder M."/>
            <person name="Bloem J."/>
            <person name="Labutti K."/>
            <person name="Salamov A."/>
            <person name="Andreopoulos B."/>
            <person name="Baker S."/>
            <person name="Barry K."/>
            <person name="Bills G."/>
            <person name="Bluhm B."/>
            <person name="Cannon C."/>
            <person name="Castanera R."/>
            <person name="Culley D."/>
            <person name="Daum C."/>
            <person name="Ezra D."/>
            <person name="Gonzalez J."/>
            <person name="Henrissat B."/>
            <person name="Kuo A."/>
            <person name="Liang C."/>
            <person name="Lipzen A."/>
            <person name="Lutzoni F."/>
            <person name="Magnuson J."/>
            <person name="Mondo S."/>
            <person name="Nolan M."/>
            <person name="Ohm R."/>
            <person name="Pangilinan J."/>
            <person name="Park H.-J."/>
            <person name="Ramirez L."/>
            <person name="Alfaro M."/>
            <person name="Sun H."/>
            <person name="Tritt A."/>
            <person name="Yoshinaga Y."/>
            <person name="Zwiers L.-H."/>
            <person name="Turgeon B."/>
            <person name="Goodwin S."/>
            <person name="Spatafora J."/>
            <person name="Crous P."/>
            <person name="Grigoriev I."/>
        </authorList>
    </citation>
    <scope>NUCLEOTIDE SEQUENCE</scope>
    <source>
        <strain evidence="2">CBS 123094</strain>
    </source>
</reference>
<accession>A0A6A5WX87</accession>
<feature type="compositionally biased region" description="Basic and acidic residues" evidence="1">
    <location>
        <begin position="26"/>
        <end position="38"/>
    </location>
</feature>
<feature type="region of interest" description="Disordered" evidence="1">
    <location>
        <begin position="26"/>
        <end position="62"/>
    </location>
</feature>
<gene>
    <name evidence="2" type="ORF">P154DRAFT_519926</name>
</gene>
<feature type="compositionally biased region" description="Basic and acidic residues" evidence="1">
    <location>
        <begin position="49"/>
        <end position="62"/>
    </location>
</feature>
<organism evidence="2 3">
    <name type="scientific">Amniculicola lignicola CBS 123094</name>
    <dbReference type="NCBI Taxonomy" id="1392246"/>
    <lineage>
        <taxon>Eukaryota</taxon>
        <taxon>Fungi</taxon>
        <taxon>Dikarya</taxon>
        <taxon>Ascomycota</taxon>
        <taxon>Pezizomycotina</taxon>
        <taxon>Dothideomycetes</taxon>
        <taxon>Pleosporomycetidae</taxon>
        <taxon>Pleosporales</taxon>
        <taxon>Amniculicolaceae</taxon>
        <taxon>Amniculicola</taxon>
    </lineage>
</organism>
<evidence type="ECO:0000313" key="3">
    <source>
        <dbReference type="Proteomes" id="UP000799779"/>
    </source>
</evidence>
<feature type="compositionally biased region" description="Basic and acidic residues" evidence="1">
    <location>
        <begin position="9"/>
        <end position="20"/>
    </location>
</feature>
<evidence type="ECO:0000256" key="1">
    <source>
        <dbReference type="SAM" id="MobiDB-lite"/>
    </source>
</evidence>
<evidence type="ECO:0000313" key="2">
    <source>
        <dbReference type="EMBL" id="KAF2003705.1"/>
    </source>
</evidence>
<protein>
    <submittedName>
        <fullName evidence="2">Uncharacterized protein</fullName>
    </submittedName>
</protein>